<dbReference type="Proteomes" id="UP000292702">
    <property type="component" value="Unassembled WGS sequence"/>
</dbReference>
<dbReference type="Gene3D" id="1.20.1250.20">
    <property type="entry name" value="MFS general substrate transporter like domains"/>
    <property type="match status" value="2"/>
</dbReference>
<feature type="domain" description="Major facilitator superfamily (MFS) profile" evidence="5">
    <location>
        <begin position="279"/>
        <end position="466"/>
    </location>
</feature>
<dbReference type="PANTHER" id="PTHR11360:SF234">
    <property type="entry name" value="MFS-TYPE TRANSPORTER DBAD-RELATED"/>
    <property type="match status" value="1"/>
</dbReference>
<feature type="transmembrane region" description="Helical" evidence="4">
    <location>
        <begin position="204"/>
        <end position="224"/>
    </location>
</feature>
<dbReference type="OrthoDB" id="6509908at2759"/>
<dbReference type="SUPFAM" id="SSF103473">
    <property type="entry name" value="MFS general substrate transporter"/>
    <property type="match status" value="1"/>
</dbReference>
<protein>
    <recommendedName>
        <fullName evidence="5">Major facilitator superfamily (MFS) profile domain-containing protein</fullName>
    </recommendedName>
</protein>
<keyword evidence="4" id="KW-0812">Transmembrane</keyword>
<keyword evidence="4" id="KW-0472">Membrane</keyword>
<name>A0A4R0RNA7_9APHY</name>
<feature type="transmembrane region" description="Helical" evidence="4">
    <location>
        <begin position="170"/>
        <end position="192"/>
    </location>
</feature>
<dbReference type="InterPro" id="IPR020846">
    <property type="entry name" value="MFS_dom"/>
</dbReference>
<feature type="transmembrane region" description="Helical" evidence="4">
    <location>
        <begin position="77"/>
        <end position="97"/>
    </location>
</feature>
<dbReference type="PANTHER" id="PTHR11360">
    <property type="entry name" value="MONOCARBOXYLATE TRANSPORTER"/>
    <property type="match status" value="1"/>
</dbReference>
<comment type="similarity">
    <text evidence="2">Belongs to the major facilitator superfamily. Monocarboxylate porter (TC 2.A.1.13) family.</text>
</comment>
<evidence type="ECO:0000256" key="1">
    <source>
        <dbReference type="ARBA" id="ARBA00004141"/>
    </source>
</evidence>
<dbReference type="EMBL" id="RWJN01000024">
    <property type="protein sequence ID" value="TCD70280.1"/>
    <property type="molecule type" value="Genomic_DNA"/>
</dbReference>
<evidence type="ECO:0000259" key="5">
    <source>
        <dbReference type="PROSITE" id="PS50850"/>
    </source>
</evidence>
<dbReference type="InterPro" id="IPR011701">
    <property type="entry name" value="MFS"/>
</dbReference>
<dbReference type="InterPro" id="IPR050327">
    <property type="entry name" value="Proton-linked_MCT"/>
</dbReference>
<proteinExistence type="inferred from homology"/>
<feature type="compositionally biased region" description="Basic and acidic residues" evidence="3">
    <location>
        <begin position="10"/>
        <end position="57"/>
    </location>
</feature>
<organism evidence="6 7">
    <name type="scientific">Steccherinum ochraceum</name>
    <dbReference type="NCBI Taxonomy" id="92696"/>
    <lineage>
        <taxon>Eukaryota</taxon>
        <taxon>Fungi</taxon>
        <taxon>Dikarya</taxon>
        <taxon>Basidiomycota</taxon>
        <taxon>Agaricomycotina</taxon>
        <taxon>Agaricomycetes</taxon>
        <taxon>Polyporales</taxon>
        <taxon>Steccherinaceae</taxon>
        <taxon>Steccherinum</taxon>
    </lineage>
</organism>
<comment type="subcellular location">
    <subcellularLocation>
        <location evidence="1">Membrane</location>
        <topology evidence="1">Multi-pass membrane protein</topology>
    </subcellularLocation>
</comment>
<evidence type="ECO:0000313" key="7">
    <source>
        <dbReference type="Proteomes" id="UP000292702"/>
    </source>
</evidence>
<evidence type="ECO:0000313" key="6">
    <source>
        <dbReference type="EMBL" id="TCD70280.1"/>
    </source>
</evidence>
<evidence type="ECO:0000256" key="3">
    <source>
        <dbReference type="SAM" id="MobiDB-lite"/>
    </source>
</evidence>
<keyword evidence="7" id="KW-1185">Reference proteome</keyword>
<dbReference type="PROSITE" id="PS50850">
    <property type="entry name" value="MFS"/>
    <property type="match status" value="1"/>
</dbReference>
<evidence type="ECO:0000256" key="4">
    <source>
        <dbReference type="SAM" id="Phobius"/>
    </source>
</evidence>
<feature type="region of interest" description="Disordered" evidence="3">
    <location>
        <begin position="1"/>
        <end position="57"/>
    </location>
</feature>
<accession>A0A4R0RNA7</accession>
<feature type="transmembrane region" description="Helical" evidence="4">
    <location>
        <begin position="343"/>
        <end position="363"/>
    </location>
</feature>
<keyword evidence="4" id="KW-1133">Transmembrane helix</keyword>
<dbReference type="AlphaFoldDB" id="A0A4R0RNA7"/>
<feature type="transmembrane region" description="Helical" evidence="4">
    <location>
        <begin position="117"/>
        <end position="135"/>
    </location>
</feature>
<feature type="transmembrane region" description="Helical" evidence="4">
    <location>
        <begin position="369"/>
        <end position="388"/>
    </location>
</feature>
<gene>
    <name evidence="6" type="ORF">EIP91_004181</name>
</gene>
<dbReference type="Pfam" id="PF07690">
    <property type="entry name" value="MFS_1"/>
    <property type="match status" value="1"/>
</dbReference>
<comment type="caution">
    <text evidence="6">The sequence shown here is derived from an EMBL/GenBank/DDBJ whole genome shotgun (WGS) entry which is preliminary data.</text>
</comment>
<dbReference type="GO" id="GO:0016020">
    <property type="term" value="C:membrane"/>
    <property type="evidence" value="ECO:0007669"/>
    <property type="project" value="UniProtKB-SubCell"/>
</dbReference>
<evidence type="ECO:0000256" key="2">
    <source>
        <dbReference type="ARBA" id="ARBA00006727"/>
    </source>
</evidence>
<dbReference type="InterPro" id="IPR036259">
    <property type="entry name" value="MFS_trans_sf"/>
</dbReference>
<feature type="transmembrane region" description="Helical" evidence="4">
    <location>
        <begin position="236"/>
        <end position="256"/>
    </location>
</feature>
<dbReference type="GO" id="GO:0022857">
    <property type="term" value="F:transmembrane transporter activity"/>
    <property type="evidence" value="ECO:0007669"/>
    <property type="project" value="InterPro"/>
</dbReference>
<feature type="transmembrane region" description="Helical" evidence="4">
    <location>
        <begin position="437"/>
        <end position="457"/>
    </location>
</feature>
<feature type="transmembrane region" description="Helical" evidence="4">
    <location>
        <begin position="400"/>
        <end position="417"/>
    </location>
</feature>
<feature type="transmembrane region" description="Helical" evidence="4">
    <location>
        <begin position="277"/>
        <end position="301"/>
    </location>
</feature>
<feature type="transmembrane region" description="Helical" evidence="4">
    <location>
        <begin position="147"/>
        <end position="164"/>
    </location>
</feature>
<reference evidence="6 7" key="1">
    <citation type="submission" date="2018-11" db="EMBL/GenBank/DDBJ databases">
        <title>Genome assembly of Steccherinum ochraceum LE-BIN_3174, the white-rot fungus of the Steccherinaceae family (The Residual Polyporoid clade, Polyporales, Basidiomycota).</title>
        <authorList>
            <person name="Fedorova T.V."/>
            <person name="Glazunova O.A."/>
            <person name="Landesman E.O."/>
            <person name="Moiseenko K.V."/>
            <person name="Psurtseva N.V."/>
            <person name="Savinova O.S."/>
            <person name="Shakhova N.V."/>
            <person name="Tyazhelova T.V."/>
            <person name="Vasina D.V."/>
        </authorList>
    </citation>
    <scope>NUCLEOTIDE SEQUENCE [LARGE SCALE GENOMIC DNA]</scope>
    <source>
        <strain evidence="6 7">LE-BIN_3174</strain>
    </source>
</reference>
<sequence>MSTAGPDPRILTHADAGEQETEKQIHADELTIHDGSPDASHEKNGASDKEDFDKEDAPVEEVTQAHVDDIPDGGLRAWLVVVGGAFGAFATFGYVNAWGVFQAYYEETVMPTTSPSTIAWIGSVEYALIFVPGLVTGRLFDMGYIKLPVTVASALLITSTFLTAECKEYWQFILCQGILAGVMCGIIFGPMMGVIAHWFKRRRGIALGMIAGGSSIGGTIFPIAARHLIQDVGFKWTMRILGFIQLFALTITCLTVDRRVPPGNISKKFFDLSIFKNRAYCTFCIANLVSFLGLYTVLTYIDVSAVHAGLDPNFTYYLVAIANAASGFGRLGGGYYADRFGPLNIMIPSTTFAAALTYAWPFAKTKADFIVIAIIYGICSGVYVSLLMAPIMSMGNHHNIGIMTGVSQTILAGGALAGPPISGAINASTGGFQSVGYYAGSMVIVAVGFIIATRQLVLKGSIYGKA</sequence>